<protein>
    <submittedName>
        <fullName evidence="2">Uncharacterized protein</fullName>
    </submittedName>
</protein>
<feature type="compositionally biased region" description="Basic and acidic residues" evidence="1">
    <location>
        <begin position="19"/>
        <end position="34"/>
    </location>
</feature>
<organism evidence="2 3">
    <name type="scientific">Drechslerella dactyloides</name>
    <name type="common">Nematode-trapping fungus</name>
    <name type="synonym">Arthrobotrys dactyloides</name>
    <dbReference type="NCBI Taxonomy" id="74499"/>
    <lineage>
        <taxon>Eukaryota</taxon>
        <taxon>Fungi</taxon>
        <taxon>Dikarya</taxon>
        <taxon>Ascomycota</taxon>
        <taxon>Pezizomycotina</taxon>
        <taxon>Orbiliomycetes</taxon>
        <taxon>Orbiliales</taxon>
        <taxon>Orbiliaceae</taxon>
        <taxon>Drechslerella</taxon>
    </lineage>
</organism>
<name>A0AAD6IYL8_DREDA</name>
<dbReference type="EMBL" id="JAQGDS010000004">
    <property type="protein sequence ID" value="KAJ6261138.1"/>
    <property type="molecule type" value="Genomic_DNA"/>
</dbReference>
<evidence type="ECO:0000313" key="3">
    <source>
        <dbReference type="Proteomes" id="UP001221413"/>
    </source>
</evidence>
<sequence length="78" mass="8495">MSKRSIGHGAMGGICEEGGETKGGEREKEGEGRMRHQNLGDTTKLKMTGKINPEETSSHLDGHRYKLESHSVASRCTP</sequence>
<feature type="region of interest" description="Disordered" evidence="1">
    <location>
        <begin position="1"/>
        <end position="78"/>
    </location>
</feature>
<feature type="compositionally biased region" description="Basic and acidic residues" evidence="1">
    <location>
        <begin position="52"/>
        <end position="69"/>
    </location>
</feature>
<keyword evidence="3" id="KW-1185">Reference proteome</keyword>
<comment type="caution">
    <text evidence="2">The sequence shown here is derived from an EMBL/GenBank/DDBJ whole genome shotgun (WGS) entry which is preliminary data.</text>
</comment>
<proteinExistence type="predicted"/>
<evidence type="ECO:0000256" key="1">
    <source>
        <dbReference type="SAM" id="MobiDB-lite"/>
    </source>
</evidence>
<reference evidence="2" key="1">
    <citation type="submission" date="2023-01" db="EMBL/GenBank/DDBJ databases">
        <title>The chitinases involved in constricting ring structure development in the nematode-trapping fungus Drechslerella dactyloides.</title>
        <authorList>
            <person name="Wang R."/>
            <person name="Zhang L."/>
            <person name="Tang P."/>
            <person name="Li S."/>
            <person name="Liang L."/>
        </authorList>
    </citation>
    <scope>NUCLEOTIDE SEQUENCE</scope>
    <source>
        <strain evidence="2">YMF1.00031</strain>
    </source>
</reference>
<gene>
    <name evidence="2" type="ORF">Dda_3804</name>
</gene>
<accession>A0AAD6IYL8</accession>
<dbReference type="Proteomes" id="UP001221413">
    <property type="component" value="Unassembled WGS sequence"/>
</dbReference>
<dbReference type="AlphaFoldDB" id="A0AAD6IYL8"/>
<evidence type="ECO:0000313" key="2">
    <source>
        <dbReference type="EMBL" id="KAJ6261138.1"/>
    </source>
</evidence>